<evidence type="ECO:0000256" key="1">
    <source>
        <dbReference type="ARBA" id="ARBA00010931"/>
    </source>
</evidence>
<organism evidence="12 13">
    <name type="scientific">Rhynchophorus ferrugineus</name>
    <name type="common">Red palm weevil</name>
    <name type="synonym">Curculio ferrugineus</name>
    <dbReference type="NCBI Taxonomy" id="354439"/>
    <lineage>
        <taxon>Eukaryota</taxon>
        <taxon>Metazoa</taxon>
        <taxon>Ecdysozoa</taxon>
        <taxon>Arthropoda</taxon>
        <taxon>Hexapoda</taxon>
        <taxon>Insecta</taxon>
        <taxon>Pterygota</taxon>
        <taxon>Neoptera</taxon>
        <taxon>Endopterygota</taxon>
        <taxon>Coleoptera</taxon>
        <taxon>Polyphaga</taxon>
        <taxon>Cucujiformia</taxon>
        <taxon>Curculionidae</taxon>
        <taxon>Dryophthorinae</taxon>
        <taxon>Rhynchophorus</taxon>
    </lineage>
</organism>
<dbReference type="InterPro" id="IPR000594">
    <property type="entry name" value="ThiF_NAD_FAD-bd"/>
</dbReference>
<dbReference type="PANTHER" id="PTHR10953">
    <property type="entry name" value="UBIQUITIN-ACTIVATING ENZYME E1"/>
    <property type="match status" value="1"/>
</dbReference>
<keyword evidence="6" id="KW-0072">Autophagy</keyword>
<dbReference type="SUPFAM" id="SSF69572">
    <property type="entry name" value="Activating enzymes of the ubiquitin-like proteins"/>
    <property type="match status" value="1"/>
</dbReference>
<dbReference type="Pfam" id="PF16420">
    <property type="entry name" value="ATG7_N"/>
    <property type="match status" value="1"/>
</dbReference>
<proteinExistence type="inferred from homology"/>
<dbReference type="Pfam" id="PF00899">
    <property type="entry name" value="ThiF"/>
    <property type="match status" value="1"/>
</dbReference>
<dbReference type="InterPro" id="IPR042522">
    <property type="entry name" value="Atg7_N_1"/>
</dbReference>
<dbReference type="Proteomes" id="UP000625711">
    <property type="component" value="Unassembled WGS sequence"/>
</dbReference>
<evidence type="ECO:0000259" key="10">
    <source>
        <dbReference type="Pfam" id="PF00899"/>
    </source>
</evidence>
<protein>
    <recommendedName>
        <fullName evidence="2">Ubiquitin-like modifier-activating enzyme ATG7</fullName>
    </recommendedName>
    <alternativeName>
        <fullName evidence="7 9">ATG12-activating enzyme E1 ATG7</fullName>
    </alternativeName>
    <alternativeName>
        <fullName evidence="8">Autophagy-related protein 7</fullName>
    </alternativeName>
    <alternativeName>
        <fullName evidence="3">Ubiquitin-like modifier-activating enzyme atg7</fullName>
    </alternativeName>
</protein>
<feature type="domain" description="Ubiquitin-like modifier-activating enzyme Atg7 N-terminal" evidence="11">
    <location>
        <begin position="5"/>
        <end position="310"/>
    </location>
</feature>
<dbReference type="InterPro" id="IPR045886">
    <property type="entry name" value="ThiF/MoeB/HesA"/>
</dbReference>
<dbReference type="Gene3D" id="3.40.140.100">
    <property type="entry name" value="Ubiquitin-like modifier-activating enzyme ATG7 C-terminal domain"/>
    <property type="match status" value="1"/>
</dbReference>
<evidence type="ECO:0000256" key="2">
    <source>
        <dbReference type="ARBA" id="ARBA00017647"/>
    </source>
</evidence>
<dbReference type="InterPro" id="IPR032197">
    <property type="entry name" value="Atg7_N"/>
</dbReference>
<dbReference type="GO" id="GO:0019778">
    <property type="term" value="F:Atg12 activating enzyme activity"/>
    <property type="evidence" value="ECO:0007669"/>
    <property type="project" value="TreeGrafter"/>
</dbReference>
<keyword evidence="5" id="KW-0653">Protein transport</keyword>
<evidence type="ECO:0000256" key="8">
    <source>
        <dbReference type="ARBA" id="ARBA00030242"/>
    </source>
</evidence>
<dbReference type="InterPro" id="IPR042523">
    <property type="entry name" value="Atg7_N_2"/>
</dbReference>
<dbReference type="GO" id="GO:0006995">
    <property type="term" value="P:cellular response to nitrogen starvation"/>
    <property type="evidence" value="ECO:0007669"/>
    <property type="project" value="TreeGrafter"/>
</dbReference>
<feature type="domain" description="THIF-type NAD/FAD binding fold" evidence="10">
    <location>
        <begin position="328"/>
        <end position="417"/>
    </location>
</feature>
<evidence type="ECO:0000313" key="12">
    <source>
        <dbReference type="EMBL" id="KAF7275893.1"/>
    </source>
</evidence>
<evidence type="ECO:0000256" key="4">
    <source>
        <dbReference type="ARBA" id="ARBA00022448"/>
    </source>
</evidence>
<dbReference type="GO" id="GO:0015031">
    <property type="term" value="P:protein transport"/>
    <property type="evidence" value="ECO:0007669"/>
    <property type="project" value="UniProtKB-KW"/>
</dbReference>
<evidence type="ECO:0000313" key="13">
    <source>
        <dbReference type="Proteomes" id="UP000625711"/>
    </source>
</evidence>
<evidence type="ECO:0000256" key="3">
    <source>
        <dbReference type="ARBA" id="ARBA00018730"/>
    </source>
</evidence>
<dbReference type="GO" id="GO:0000422">
    <property type="term" value="P:autophagy of mitochondrion"/>
    <property type="evidence" value="ECO:0007669"/>
    <property type="project" value="TreeGrafter"/>
</dbReference>
<keyword evidence="4" id="KW-0813">Transport</keyword>
<accession>A0A834M9P3</accession>
<reference evidence="12" key="1">
    <citation type="submission" date="2020-08" db="EMBL/GenBank/DDBJ databases">
        <title>Genome sequencing and assembly of the red palm weevil Rhynchophorus ferrugineus.</title>
        <authorList>
            <person name="Dias G.B."/>
            <person name="Bergman C.M."/>
            <person name="Manee M."/>
        </authorList>
    </citation>
    <scope>NUCLEOTIDE SEQUENCE</scope>
    <source>
        <strain evidence="12">AA-2017</strain>
        <tissue evidence="12">Whole larva</tissue>
    </source>
</reference>
<comment type="similarity">
    <text evidence="1">Belongs to the ATG7 family.</text>
</comment>
<evidence type="ECO:0000256" key="5">
    <source>
        <dbReference type="ARBA" id="ARBA00022927"/>
    </source>
</evidence>
<dbReference type="EMBL" id="JAACXV010008848">
    <property type="protein sequence ID" value="KAF7275893.1"/>
    <property type="molecule type" value="Genomic_DNA"/>
</dbReference>
<dbReference type="GO" id="GO:0034727">
    <property type="term" value="P:piecemeal microautophagy of the nucleus"/>
    <property type="evidence" value="ECO:0007669"/>
    <property type="project" value="TreeGrafter"/>
</dbReference>
<dbReference type="GO" id="GO:0019779">
    <property type="term" value="F:Atg8 activating enzyme activity"/>
    <property type="evidence" value="ECO:0007669"/>
    <property type="project" value="TreeGrafter"/>
</dbReference>
<dbReference type="AlphaFoldDB" id="A0A834M9P3"/>
<dbReference type="GO" id="GO:0000045">
    <property type="term" value="P:autophagosome assembly"/>
    <property type="evidence" value="ECO:0007669"/>
    <property type="project" value="TreeGrafter"/>
</dbReference>
<dbReference type="OrthoDB" id="338614at2759"/>
<name>A0A834M9P3_RHYFE</name>
<dbReference type="FunFam" id="3.40.140.70:FF:000001">
    <property type="entry name" value="Ubiquitin-like modifier-activating enzyme atg7"/>
    <property type="match status" value="1"/>
</dbReference>
<dbReference type="GO" id="GO:0000407">
    <property type="term" value="C:phagophore assembly site"/>
    <property type="evidence" value="ECO:0007669"/>
    <property type="project" value="TreeGrafter"/>
</dbReference>
<evidence type="ECO:0000256" key="6">
    <source>
        <dbReference type="ARBA" id="ARBA00023006"/>
    </source>
</evidence>
<dbReference type="GO" id="GO:0032446">
    <property type="term" value="P:protein modification by small protein conjugation"/>
    <property type="evidence" value="ECO:0007669"/>
    <property type="project" value="TreeGrafter"/>
</dbReference>
<evidence type="ECO:0000259" key="11">
    <source>
        <dbReference type="Pfam" id="PF16420"/>
    </source>
</evidence>
<dbReference type="InterPro" id="IPR035985">
    <property type="entry name" value="Ubiquitin-activating_enz"/>
</dbReference>
<dbReference type="Gene3D" id="3.40.140.70">
    <property type="entry name" value="Ubiquitin-like modifier-activating enzyme ATG7 N-terminal domain"/>
    <property type="match status" value="1"/>
</dbReference>
<evidence type="ECO:0000256" key="7">
    <source>
        <dbReference type="ARBA" id="ARBA00029897"/>
    </source>
</evidence>
<dbReference type="Gene3D" id="3.40.50.720">
    <property type="entry name" value="NAD(P)-binding Rossmann-like Domain"/>
    <property type="match status" value="1"/>
</dbReference>
<keyword evidence="13" id="KW-1185">Reference proteome</keyword>
<gene>
    <name evidence="12" type="ORF">GWI33_011168</name>
</gene>
<comment type="caution">
    <text evidence="12">The sequence shown here is derived from an EMBL/GenBank/DDBJ whole genome shotgun (WGS) entry which is preliminary data.</text>
</comment>
<sequence>MAEKLKYVQAVSSVNPSFWNKLTELKLNIDKLDETPRSIWAFFTVLQSDVVPQPLLELDSTSFNSQFNAQNMYIPFKGKVINKNTVEDFKECNKMDLINSEGRCLYDNIISGAAIKDPALLNSFLLLSFADLKKYHYYYWFCFPVPTGITLEKNTCTLLSDEFPEDMIKQFYTDFQSLDTINKSYFLVEKVKKGLSLHTLSSKLDQLNPDNIQDVYFAFFNISNDGAQVGSQLRNYVALVLQYCSFLKGKQAKFIAIKCTRIDSGISVGNSVIYDLQLPDLSINSLDSWVGWEKNDRDKMGPRVANLKNTLDPKVIAEKSVYLNLKLMKWRIVPDINLDKIENARCLLIGAGTLGCAVARCLLGWGVRNITLADNGHVSPSNPVRQSLFSYEDAIAMKPKSEAAAEALKKIFPGVSTATGRGISSRQRTTA</sequence>
<dbReference type="PANTHER" id="PTHR10953:SF3">
    <property type="entry name" value="UBIQUITIN-LIKE MODIFIER-ACTIVATING ENZYME ATG7"/>
    <property type="match status" value="1"/>
</dbReference>
<evidence type="ECO:0000256" key="9">
    <source>
        <dbReference type="ARBA" id="ARBA00032823"/>
    </source>
</evidence>